<dbReference type="SMART" id="SM00448">
    <property type="entry name" value="REC"/>
    <property type="match status" value="1"/>
</dbReference>
<dbReference type="EMBL" id="JACHHQ010000002">
    <property type="protein sequence ID" value="MBB5199118.1"/>
    <property type="molecule type" value="Genomic_DNA"/>
</dbReference>
<dbReference type="CDD" id="cd17546">
    <property type="entry name" value="REC_hyHK_CKI1_RcsC-like"/>
    <property type="match status" value="1"/>
</dbReference>
<accession>A0A840RQ61</accession>
<gene>
    <name evidence="4" type="ORF">HNR39_000945</name>
</gene>
<dbReference type="PANTHER" id="PTHR45339">
    <property type="entry name" value="HYBRID SIGNAL TRANSDUCTION HISTIDINE KINASE J"/>
    <property type="match status" value="1"/>
</dbReference>
<name>A0A840RQ61_9BURK</name>
<reference evidence="4 5" key="1">
    <citation type="submission" date="2020-08" db="EMBL/GenBank/DDBJ databases">
        <title>Genomic Encyclopedia of Type Strains, Phase IV (KMG-IV): sequencing the most valuable type-strain genomes for metagenomic binning, comparative biology and taxonomic classification.</title>
        <authorList>
            <person name="Goeker M."/>
        </authorList>
    </citation>
    <scope>NUCLEOTIDE SEQUENCE [LARGE SCALE GENOMIC DNA]</scope>
    <source>
        <strain evidence="4 5">DSM 23240</strain>
    </source>
</reference>
<dbReference type="Gene3D" id="3.40.50.2300">
    <property type="match status" value="1"/>
</dbReference>
<feature type="modified residue" description="4-aspartylphosphate" evidence="2">
    <location>
        <position position="42"/>
    </location>
</feature>
<dbReference type="AlphaFoldDB" id="A0A840RQ61"/>
<dbReference type="PANTHER" id="PTHR45339:SF3">
    <property type="entry name" value="HISTIDINE KINASE"/>
    <property type="match status" value="1"/>
</dbReference>
<keyword evidence="5" id="KW-1185">Reference proteome</keyword>
<comment type="caution">
    <text evidence="4">The sequence shown here is derived from an EMBL/GenBank/DDBJ whole genome shotgun (WGS) entry which is preliminary data.</text>
</comment>
<feature type="domain" description="Response regulatory" evidence="3">
    <location>
        <begin position="1"/>
        <end position="111"/>
    </location>
</feature>
<evidence type="ECO:0000256" key="1">
    <source>
        <dbReference type="ARBA" id="ARBA00022553"/>
    </source>
</evidence>
<dbReference type="Pfam" id="PF00072">
    <property type="entry name" value="Response_reg"/>
    <property type="match status" value="1"/>
</dbReference>
<evidence type="ECO:0000256" key="2">
    <source>
        <dbReference type="PROSITE-ProRule" id="PRU00169"/>
    </source>
</evidence>
<keyword evidence="1 2" id="KW-0597">Phosphoprotein</keyword>
<dbReference type="PROSITE" id="PS50110">
    <property type="entry name" value="RESPONSE_REGULATORY"/>
    <property type="match status" value="1"/>
</dbReference>
<sequence length="114" mass="12877">MNQQLLVFQLKRIGFEKIIVLQDGESALTWLSKNECLVLFADCQMPNMDGYEMTREIRREEKMTGRHLPIIAITASATESDKALCFASGMDDYLPKPTQIAAIRRIVACLIAKV</sequence>
<dbReference type="Proteomes" id="UP000571084">
    <property type="component" value="Unassembled WGS sequence"/>
</dbReference>
<proteinExistence type="predicted"/>
<evidence type="ECO:0000313" key="4">
    <source>
        <dbReference type="EMBL" id="MBB5199118.1"/>
    </source>
</evidence>
<dbReference type="InterPro" id="IPR011006">
    <property type="entry name" value="CheY-like_superfamily"/>
</dbReference>
<dbReference type="InterPro" id="IPR001789">
    <property type="entry name" value="Sig_transdc_resp-reg_receiver"/>
</dbReference>
<dbReference type="SUPFAM" id="SSF52172">
    <property type="entry name" value="CheY-like"/>
    <property type="match status" value="1"/>
</dbReference>
<evidence type="ECO:0000313" key="5">
    <source>
        <dbReference type="Proteomes" id="UP000571084"/>
    </source>
</evidence>
<protein>
    <submittedName>
        <fullName evidence="4">CheY-like chemotaxis protein</fullName>
    </submittedName>
</protein>
<dbReference type="GO" id="GO:0000160">
    <property type="term" value="P:phosphorelay signal transduction system"/>
    <property type="evidence" value="ECO:0007669"/>
    <property type="project" value="InterPro"/>
</dbReference>
<organism evidence="4 5">
    <name type="scientific">Glaciimonas immobilis</name>
    <dbReference type="NCBI Taxonomy" id="728004"/>
    <lineage>
        <taxon>Bacteria</taxon>
        <taxon>Pseudomonadati</taxon>
        <taxon>Pseudomonadota</taxon>
        <taxon>Betaproteobacteria</taxon>
        <taxon>Burkholderiales</taxon>
        <taxon>Oxalobacteraceae</taxon>
        <taxon>Glaciimonas</taxon>
    </lineage>
</organism>
<evidence type="ECO:0000259" key="3">
    <source>
        <dbReference type="PROSITE" id="PS50110"/>
    </source>
</evidence>